<dbReference type="KEGG" id="emar:D1013_02790"/>
<dbReference type="PROSITE" id="PS51186">
    <property type="entry name" value="GNAT"/>
    <property type="match status" value="1"/>
</dbReference>
<dbReference type="CDD" id="cd04301">
    <property type="entry name" value="NAT_SF"/>
    <property type="match status" value="1"/>
</dbReference>
<sequence length="510" mass="58736">MISKDIENVELKFLGLKDYQELKMAMKEVYQNMPDSYWNEKQIRSLIKLFPEGQVVIKVNGQLAGCSLSIIVDYDNFEDNHTFQEITGQETFSTHTEDGDILYGIDVFIKPEFRGLRLGRRLYDYRKELCEKLNLKGIAFGGRIPNYHQFATKMTPKEYIDKVRRKEIHDPVLSFQINNDFHPAKILKGYLEGDQASKEFAVLMEWDNIYYEKPTKKAATKKKVVRLGLIQWQMRPYDGLEDLLQQAEFFIDSVSGYRSDFALFPEFFNAPLMAENNHLSEPEAIRELAKHTDAIVQKFSEYSISYNINIITGSMPEIKEDRLYNVGYLCKRDGSIERYEKLHVTPDESKVWGMQGGSRLKTFDTDCGKIGILICYDVEFPELGRLLADEGMDILFVPFLTDTQNGFSRVRNCAQSRAIENECYVAIAGSVGNLPKVHNMDIQFAQSMVFTPCDFSFPTNGIKAEATPNAEMILIADVDIDLLRELNQFGAVRNLKDRRTDIFKLTKKRN</sequence>
<dbReference type="AlphaFoldDB" id="A0A3G2L2B7"/>
<proteinExistence type="inferred from homology"/>
<dbReference type="InterPro" id="IPR000182">
    <property type="entry name" value="GNAT_dom"/>
</dbReference>
<dbReference type="Pfam" id="PF00795">
    <property type="entry name" value="CN_hydrolase"/>
    <property type="match status" value="1"/>
</dbReference>
<gene>
    <name evidence="4" type="ORF">D1013_02790</name>
</gene>
<keyword evidence="4" id="KW-0808">Transferase</keyword>
<evidence type="ECO:0000259" key="2">
    <source>
        <dbReference type="PROSITE" id="PS50263"/>
    </source>
</evidence>
<evidence type="ECO:0000256" key="1">
    <source>
        <dbReference type="ARBA" id="ARBA00010613"/>
    </source>
</evidence>
<evidence type="ECO:0000313" key="5">
    <source>
        <dbReference type="Proteomes" id="UP000276309"/>
    </source>
</evidence>
<accession>A0A3G2L2B7</accession>
<dbReference type="EMBL" id="CP032050">
    <property type="protein sequence ID" value="AYN66383.1"/>
    <property type="molecule type" value="Genomic_DNA"/>
</dbReference>
<keyword evidence="5" id="KW-1185">Reference proteome</keyword>
<organism evidence="4 5">
    <name type="scientific">Euzebyella marina</name>
    <dbReference type="NCBI Taxonomy" id="1761453"/>
    <lineage>
        <taxon>Bacteria</taxon>
        <taxon>Pseudomonadati</taxon>
        <taxon>Bacteroidota</taxon>
        <taxon>Flavobacteriia</taxon>
        <taxon>Flavobacteriales</taxon>
        <taxon>Flavobacteriaceae</taxon>
        <taxon>Euzebyella</taxon>
    </lineage>
</organism>
<evidence type="ECO:0000259" key="3">
    <source>
        <dbReference type="PROSITE" id="PS51186"/>
    </source>
</evidence>
<dbReference type="OrthoDB" id="9811121at2"/>
<evidence type="ECO:0000313" key="4">
    <source>
        <dbReference type="EMBL" id="AYN66383.1"/>
    </source>
</evidence>
<dbReference type="SUPFAM" id="SSF56317">
    <property type="entry name" value="Carbon-nitrogen hydrolase"/>
    <property type="match status" value="1"/>
</dbReference>
<dbReference type="InterPro" id="IPR036526">
    <property type="entry name" value="C-N_Hydrolase_sf"/>
</dbReference>
<dbReference type="PROSITE" id="PS50263">
    <property type="entry name" value="CN_HYDROLASE"/>
    <property type="match status" value="1"/>
</dbReference>
<dbReference type="InterPro" id="IPR003010">
    <property type="entry name" value="C-N_Hydrolase"/>
</dbReference>
<dbReference type="PANTHER" id="PTHR23088:SF50">
    <property type="entry name" value="HYDROLASE YHCX"/>
    <property type="match status" value="1"/>
</dbReference>
<dbReference type="InterPro" id="IPR001110">
    <property type="entry name" value="UPF0012_CS"/>
</dbReference>
<name>A0A3G2L2B7_9FLAO</name>
<feature type="domain" description="N-acetyltransferase" evidence="3">
    <location>
        <begin position="14"/>
        <end position="209"/>
    </location>
</feature>
<dbReference type="InterPro" id="IPR016181">
    <property type="entry name" value="Acyl_CoA_acyltransferase"/>
</dbReference>
<dbReference type="Proteomes" id="UP000276309">
    <property type="component" value="Chromosome"/>
</dbReference>
<dbReference type="RefSeq" id="WP_121847435.1">
    <property type="nucleotide sequence ID" value="NZ_CP032050.1"/>
</dbReference>
<dbReference type="PROSITE" id="PS01227">
    <property type="entry name" value="UPF0012"/>
    <property type="match status" value="1"/>
</dbReference>
<dbReference type="SUPFAM" id="SSF55729">
    <property type="entry name" value="Acyl-CoA N-acyltransferases (Nat)"/>
    <property type="match status" value="1"/>
</dbReference>
<dbReference type="CDD" id="cd07574">
    <property type="entry name" value="nitrilase_Rim1_like"/>
    <property type="match status" value="1"/>
</dbReference>
<dbReference type="GO" id="GO:0016747">
    <property type="term" value="F:acyltransferase activity, transferring groups other than amino-acyl groups"/>
    <property type="evidence" value="ECO:0007669"/>
    <property type="project" value="InterPro"/>
</dbReference>
<dbReference type="PANTHER" id="PTHR23088">
    <property type="entry name" value="NITRILASE-RELATED"/>
    <property type="match status" value="1"/>
</dbReference>
<dbReference type="Gene3D" id="3.60.110.10">
    <property type="entry name" value="Carbon-nitrogen hydrolase"/>
    <property type="match status" value="1"/>
</dbReference>
<protein>
    <submittedName>
        <fullName evidence="4">GNAT family N-acetyltransferase</fullName>
    </submittedName>
</protein>
<reference evidence="4 5" key="1">
    <citation type="submission" date="2018-08" db="EMBL/GenBank/DDBJ databases">
        <title>The reduced genetic potential of extracellular carbohydrate catabolism in Euzebyella marina RN62, a Flavobacteriia bacterium isolated from the hadal water.</title>
        <authorList>
            <person name="Xue C."/>
        </authorList>
    </citation>
    <scope>NUCLEOTIDE SEQUENCE [LARGE SCALE GENOMIC DNA]</scope>
    <source>
        <strain evidence="4 5">RN62</strain>
    </source>
</reference>
<dbReference type="Pfam" id="PF00583">
    <property type="entry name" value="Acetyltransf_1"/>
    <property type="match status" value="1"/>
</dbReference>
<dbReference type="Gene3D" id="3.40.630.30">
    <property type="match status" value="1"/>
</dbReference>
<feature type="domain" description="CN hydrolase" evidence="2">
    <location>
        <begin position="225"/>
        <end position="480"/>
    </location>
</feature>
<comment type="similarity">
    <text evidence="1">Belongs to the carbon-nitrogen hydrolase superfamily. NIT1/NIT2 family.</text>
</comment>